<reference evidence="1 2" key="1">
    <citation type="submission" date="2022-04" db="EMBL/GenBank/DDBJ databases">
        <title>Chromosome-level reference genomes for two strains of Caenorhabditis briggsae: an improved platform for comparative genomics.</title>
        <authorList>
            <person name="Stevens L."/>
            <person name="Andersen E."/>
        </authorList>
    </citation>
    <scope>NUCLEOTIDE SEQUENCE [LARGE SCALE GENOMIC DNA]</scope>
    <source>
        <strain evidence="1">VX34</strain>
        <tissue evidence="1">Whole-organism</tissue>
    </source>
</reference>
<proteinExistence type="predicted"/>
<organism evidence="1 2">
    <name type="scientific">Caenorhabditis briggsae</name>
    <dbReference type="NCBI Taxonomy" id="6238"/>
    <lineage>
        <taxon>Eukaryota</taxon>
        <taxon>Metazoa</taxon>
        <taxon>Ecdysozoa</taxon>
        <taxon>Nematoda</taxon>
        <taxon>Chromadorea</taxon>
        <taxon>Rhabditida</taxon>
        <taxon>Rhabditina</taxon>
        <taxon>Rhabditomorpha</taxon>
        <taxon>Rhabditoidea</taxon>
        <taxon>Rhabditidae</taxon>
        <taxon>Peloderinae</taxon>
        <taxon>Caenorhabditis</taxon>
    </lineage>
</organism>
<evidence type="ECO:0000313" key="2">
    <source>
        <dbReference type="Proteomes" id="UP000829354"/>
    </source>
</evidence>
<dbReference type="Proteomes" id="UP000829354">
    <property type="component" value="Chromosome X"/>
</dbReference>
<protein>
    <submittedName>
        <fullName evidence="1">Uncharacterized protein</fullName>
    </submittedName>
</protein>
<keyword evidence="2" id="KW-1185">Reference proteome</keyword>
<accession>A0AAE9JSC5</accession>
<gene>
    <name evidence="1" type="ORF">L5515_018803</name>
</gene>
<sequence length="190" mass="21718">MHTQLLQGYQNSSHIIFVYRATFAIFHRFSMHTDDFLLVENFKVNEALKDNGNDAKKVCENFGCVVREHKSARPNYELRGSSQGGSGIQREAVKYTKEIIVEACKKEREVTLAVNKASKDNGNDAKKVCENFGCVVREHKNASPNYELRSQASIEAHEEKMQAIQRKIKGCFDILHSSKNQSSLLRNWQH</sequence>
<dbReference type="EMBL" id="CP092625">
    <property type="protein sequence ID" value="UMM43228.1"/>
    <property type="molecule type" value="Genomic_DNA"/>
</dbReference>
<evidence type="ECO:0000313" key="1">
    <source>
        <dbReference type="EMBL" id="UMM43228.1"/>
    </source>
</evidence>
<name>A0AAE9JSC5_CAEBR</name>
<dbReference type="AlphaFoldDB" id="A0AAE9JSC5"/>